<evidence type="ECO:0000256" key="2">
    <source>
        <dbReference type="SAM" id="SignalP"/>
    </source>
</evidence>
<protein>
    <submittedName>
        <fullName evidence="3">Uncharacterized protein</fullName>
    </submittedName>
</protein>
<reference evidence="3" key="2">
    <citation type="submission" date="2021-08" db="EMBL/GenBank/DDBJ databases">
        <authorList>
            <person name="Tani A."/>
            <person name="Ola A."/>
            <person name="Ogura Y."/>
            <person name="Katsura K."/>
            <person name="Hayashi T."/>
        </authorList>
    </citation>
    <scope>NUCLEOTIDE SEQUENCE</scope>
    <source>
        <strain evidence="3">DSM 17168</strain>
    </source>
</reference>
<gene>
    <name evidence="3" type="ORF">GMJLKIPL_5015</name>
</gene>
<accession>A0ABQ4SKK3</accession>
<name>A0ABQ4SKK3_9HYPH</name>
<keyword evidence="2" id="KW-0732">Signal</keyword>
<dbReference type="Proteomes" id="UP001055153">
    <property type="component" value="Unassembled WGS sequence"/>
</dbReference>
<evidence type="ECO:0000313" key="3">
    <source>
        <dbReference type="EMBL" id="GJE03064.1"/>
    </source>
</evidence>
<feature type="compositionally biased region" description="Basic and acidic residues" evidence="1">
    <location>
        <begin position="94"/>
        <end position="171"/>
    </location>
</feature>
<organism evidence="3 4">
    <name type="scientific">Methylobacterium isbiliense</name>
    <dbReference type="NCBI Taxonomy" id="315478"/>
    <lineage>
        <taxon>Bacteria</taxon>
        <taxon>Pseudomonadati</taxon>
        <taxon>Pseudomonadota</taxon>
        <taxon>Alphaproteobacteria</taxon>
        <taxon>Hyphomicrobiales</taxon>
        <taxon>Methylobacteriaceae</taxon>
        <taxon>Methylobacterium</taxon>
    </lineage>
</organism>
<feature type="chain" id="PRO_5047086593" evidence="2">
    <location>
        <begin position="26"/>
        <end position="171"/>
    </location>
</feature>
<reference evidence="3" key="1">
    <citation type="journal article" date="2021" name="Front. Microbiol.">
        <title>Comprehensive Comparative Genomics and Phenotyping of Methylobacterium Species.</title>
        <authorList>
            <person name="Alessa O."/>
            <person name="Ogura Y."/>
            <person name="Fujitani Y."/>
            <person name="Takami H."/>
            <person name="Hayashi T."/>
            <person name="Sahin N."/>
            <person name="Tani A."/>
        </authorList>
    </citation>
    <scope>NUCLEOTIDE SEQUENCE</scope>
    <source>
        <strain evidence="3">DSM 17168</strain>
    </source>
</reference>
<sequence length="171" mass="19312">MRCGIAALAAAVFGSAWLVPVAARAQLDLQNLVPCAEEGGVCRMPHPTNVYYGVPGRTVGRPFPQGGVIPCNNQSFAGDPVPGQKKRCWYAPRLADRRQGGGGGYRRDDEPGYRRDRDYDTGYRRREYEPAPRGRDYDPAPRGYDPRARDYDRPPRDYGDRRRSRDYSDEE</sequence>
<evidence type="ECO:0000313" key="4">
    <source>
        <dbReference type="Proteomes" id="UP001055153"/>
    </source>
</evidence>
<proteinExistence type="predicted"/>
<comment type="caution">
    <text evidence="3">The sequence shown here is derived from an EMBL/GenBank/DDBJ whole genome shotgun (WGS) entry which is preliminary data.</text>
</comment>
<keyword evidence="4" id="KW-1185">Reference proteome</keyword>
<feature type="signal peptide" evidence="2">
    <location>
        <begin position="1"/>
        <end position="25"/>
    </location>
</feature>
<dbReference type="EMBL" id="BPQQ01000067">
    <property type="protein sequence ID" value="GJE03064.1"/>
    <property type="molecule type" value="Genomic_DNA"/>
</dbReference>
<feature type="region of interest" description="Disordered" evidence="1">
    <location>
        <begin position="90"/>
        <end position="171"/>
    </location>
</feature>
<evidence type="ECO:0000256" key="1">
    <source>
        <dbReference type="SAM" id="MobiDB-lite"/>
    </source>
</evidence>